<protein>
    <submittedName>
        <fullName evidence="1">Uncharacterized protein</fullName>
    </submittedName>
</protein>
<dbReference type="EnsemblPlants" id="MELO3C025889.2.1">
    <property type="protein sequence ID" value="MELO3C025889.2.1"/>
    <property type="gene ID" value="MELO3C025889.2"/>
</dbReference>
<evidence type="ECO:0000313" key="1">
    <source>
        <dbReference type="EnsemblPlants" id="MELO3C025889.2.1"/>
    </source>
</evidence>
<name>A0A9I9E022_CUCME</name>
<accession>A0A9I9E022</accession>
<organism evidence="1">
    <name type="scientific">Cucumis melo</name>
    <name type="common">Muskmelon</name>
    <dbReference type="NCBI Taxonomy" id="3656"/>
    <lineage>
        <taxon>Eukaryota</taxon>
        <taxon>Viridiplantae</taxon>
        <taxon>Streptophyta</taxon>
        <taxon>Embryophyta</taxon>
        <taxon>Tracheophyta</taxon>
        <taxon>Spermatophyta</taxon>
        <taxon>Magnoliopsida</taxon>
        <taxon>eudicotyledons</taxon>
        <taxon>Gunneridae</taxon>
        <taxon>Pentapetalae</taxon>
        <taxon>rosids</taxon>
        <taxon>fabids</taxon>
        <taxon>Cucurbitales</taxon>
        <taxon>Cucurbitaceae</taxon>
        <taxon>Benincaseae</taxon>
        <taxon>Cucumis</taxon>
    </lineage>
</organism>
<dbReference type="AlphaFoldDB" id="A0A9I9E022"/>
<dbReference type="Gramene" id="MELO3C025889.2.1">
    <property type="protein sequence ID" value="MELO3C025889.2.1"/>
    <property type="gene ID" value="MELO3C025889.2"/>
</dbReference>
<proteinExistence type="predicted"/>
<reference evidence="1" key="1">
    <citation type="submission" date="2023-03" db="UniProtKB">
        <authorList>
            <consortium name="EnsemblPlants"/>
        </authorList>
    </citation>
    <scope>IDENTIFICATION</scope>
</reference>
<sequence length="56" mass="6721">MEVEHLNVLEFEVTVSMMDRKTKLANQTKVDWSENERNRSRSVLERFGSRVSKKFF</sequence>